<dbReference type="RefSeq" id="WP_272091154.1">
    <property type="nucleotide sequence ID" value="NZ_JAQNDL010000003.1"/>
</dbReference>
<evidence type="ECO:0000313" key="4">
    <source>
        <dbReference type="EMBL" id="MDC0722286.1"/>
    </source>
</evidence>
<dbReference type="InterPro" id="IPR014719">
    <property type="entry name" value="Ribosomal_bL12_C/ClpS-like"/>
</dbReference>
<dbReference type="Pfam" id="PF00542">
    <property type="entry name" value="Ribosomal_L12"/>
    <property type="match status" value="2"/>
</dbReference>
<evidence type="ECO:0000259" key="3">
    <source>
        <dbReference type="Pfam" id="PF00542"/>
    </source>
</evidence>
<feature type="domain" description="Large ribosomal subunit protein bL12 C-terminal" evidence="3">
    <location>
        <begin position="96"/>
        <end position="160"/>
    </location>
</feature>
<keyword evidence="2" id="KW-0687">Ribonucleoprotein</keyword>
<organism evidence="4 5">
    <name type="scientific">Nannocystis bainbridge</name>
    <dbReference type="NCBI Taxonomy" id="2995303"/>
    <lineage>
        <taxon>Bacteria</taxon>
        <taxon>Pseudomonadati</taxon>
        <taxon>Myxococcota</taxon>
        <taxon>Polyangia</taxon>
        <taxon>Nannocystales</taxon>
        <taxon>Nannocystaceae</taxon>
        <taxon>Nannocystis</taxon>
    </lineage>
</organism>
<name>A0ABT5E8V0_9BACT</name>
<accession>A0ABT5E8V0</accession>
<sequence length="161" mass="17045">MEIRGQALDEDEDDDLTPIDVVLNDCGPQKIMVIKLIREVTGLGLKESKDMSETAGAVVRSGLPRSEASALAQQLVALGAAVELREAERGVAAEVDLFLQVCGPNKISVIKEVRAITGLGLKEAKDLVEAAPTLIKAAVAREAAMAHQELLHAVGATVELR</sequence>
<dbReference type="EMBL" id="JAQNDL010000003">
    <property type="protein sequence ID" value="MDC0722286.1"/>
    <property type="molecule type" value="Genomic_DNA"/>
</dbReference>
<dbReference type="GO" id="GO:0005840">
    <property type="term" value="C:ribosome"/>
    <property type="evidence" value="ECO:0007669"/>
    <property type="project" value="UniProtKB-KW"/>
</dbReference>
<keyword evidence="5" id="KW-1185">Reference proteome</keyword>
<feature type="domain" description="Large ribosomal subunit protein bL12 C-terminal" evidence="3">
    <location>
        <begin position="20"/>
        <end position="84"/>
    </location>
</feature>
<evidence type="ECO:0000313" key="5">
    <source>
        <dbReference type="Proteomes" id="UP001221686"/>
    </source>
</evidence>
<dbReference type="PANTHER" id="PTHR45987:SF4">
    <property type="entry name" value="LARGE RIBOSOMAL SUBUNIT PROTEIN BL12M"/>
    <property type="match status" value="1"/>
</dbReference>
<proteinExistence type="predicted"/>
<dbReference type="InterPro" id="IPR000206">
    <property type="entry name" value="Ribosomal_bL12"/>
</dbReference>
<protein>
    <submittedName>
        <fullName evidence="4">Ribosomal protein L7/L12</fullName>
    </submittedName>
</protein>
<reference evidence="4 5" key="1">
    <citation type="submission" date="2022-11" db="EMBL/GenBank/DDBJ databases">
        <title>Minimal conservation of predation-associated metabolite biosynthetic gene clusters underscores biosynthetic potential of Myxococcota including descriptions for ten novel species: Archangium lansinium sp. nov., Myxococcus landrumus sp. nov., Nannocystis bai.</title>
        <authorList>
            <person name="Ahearne A."/>
            <person name="Stevens C."/>
            <person name="Dowd S."/>
        </authorList>
    </citation>
    <scope>NUCLEOTIDE SEQUENCE [LARGE SCALE GENOMIC DNA]</scope>
    <source>
        <strain evidence="4 5">BB15-2</strain>
    </source>
</reference>
<dbReference type="InterPro" id="IPR013823">
    <property type="entry name" value="Ribosomal_bL12_C"/>
</dbReference>
<dbReference type="Gene3D" id="3.30.1390.10">
    <property type="match status" value="2"/>
</dbReference>
<evidence type="ECO:0000256" key="2">
    <source>
        <dbReference type="ARBA" id="ARBA00023274"/>
    </source>
</evidence>
<gene>
    <name evidence="4" type="ORF">POL25_35680</name>
</gene>
<comment type="caution">
    <text evidence="4">The sequence shown here is derived from an EMBL/GenBank/DDBJ whole genome shotgun (WGS) entry which is preliminary data.</text>
</comment>
<evidence type="ECO:0000256" key="1">
    <source>
        <dbReference type="ARBA" id="ARBA00022980"/>
    </source>
</evidence>
<dbReference type="PANTHER" id="PTHR45987">
    <property type="entry name" value="39S RIBOSOMAL PROTEIN L12"/>
    <property type="match status" value="1"/>
</dbReference>
<keyword evidence="1 4" id="KW-0689">Ribosomal protein</keyword>
<dbReference type="Proteomes" id="UP001221686">
    <property type="component" value="Unassembled WGS sequence"/>
</dbReference>
<dbReference type="SUPFAM" id="SSF54736">
    <property type="entry name" value="ClpS-like"/>
    <property type="match status" value="2"/>
</dbReference>